<dbReference type="EMBL" id="CAJPWZ010001142">
    <property type="protein sequence ID" value="CAG2209241.1"/>
    <property type="molecule type" value="Genomic_DNA"/>
</dbReference>
<feature type="compositionally biased region" description="Polar residues" evidence="1">
    <location>
        <begin position="14"/>
        <end position="32"/>
    </location>
</feature>
<feature type="region of interest" description="Disordered" evidence="1">
    <location>
        <begin position="64"/>
        <end position="96"/>
    </location>
</feature>
<keyword evidence="4" id="KW-1185">Reference proteome</keyword>
<accession>A0A8S3RLZ4</accession>
<keyword evidence="2" id="KW-1133">Transmembrane helix</keyword>
<comment type="caution">
    <text evidence="3">The sequence shown here is derived from an EMBL/GenBank/DDBJ whole genome shotgun (WGS) entry which is preliminary data.</text>
</comment>
<organism evidence="3 4">
    <name type="scientific">Mytilus edulis</name>
    <name type="common">Blue mussel</name>
    <dbReference type="NCBI Taxonomy" id="6550"/>
    <lineage>
        <taxon>Eukaryota</taxon>
        <taxon>Metazoa</taxon>
        <taxon>Spiralia</taxon>
        <taxon>Lophotrochozoa</taxon>
        <taxon>Mollusca</taxon>
        <taxon>Bivalvia</taxon>
        <taxon>Autobranchia</taxon>
        <taxon>Pteriomorphia</taxon>
        <taxon>Mytilida</taxon>
        <taxon>Mytiloidea</taxon>
        <taxon>Mytilidae</taxon>
        <taxon>Mytilinae</taxon>
        <taxon>Mytilus</taxon>
    </lineage>
</organism>
<feature type="compositionally biased region" description="Basic and acidic residues" evidence="1">
    <location>
        <begin position="81"/>
        <end position="94"/>
    </location>
</feature>
<reference evidence="3" key="1">
    <citation type="submission" date="2021-03" db="EMBL/GenBank/DDBJ databases">
        <authorList>
            <person name="Bekaert M."/>
        </authorList>
    </citation>
    <scope>NUCLEOTIDE SEQUENCE</scope>
</reference>
<evidence type="ECO:0000256" key="2">
    <source>
        <dbReference type="SAM" id="Phobius"/>
    </source>
</evidence>
<feature type="region of interest" description="Disordered" evidence="1">
    <location>
        <begin position="1"/>
        <end position="43"/>
    </location>
</feature>
<keyword evidence="2" id="KW-0812">Transmembrane</keyword>
<sequence length="253" mass="29053">MNFTDEDGYELPFSSYTNSYPESRNNTLQSDQKIGRSKQHNGDKMYKQIMDKDGNETPISNFSELRSKSLKRTECNSFPPRTERRKQNSRHNTDEDGYQIPISKYYGFTKNNGLHITSNPVNVDERKRPSSARLELTICTDDDDYAIPLSNYNRIGSETYREYAGLNTTERKNNYSITRKMLTIFILVTLILCCVTAGLTYFTVSYFSESRGVFLCAFTECGNDKCYMNFTKGSVCLCPEQSNVTPSYFVDVT</sequence>
<dbReference type="Proteomes" id="UP000683360">
    <property type="component" value="Unassembled WGS sequence"/>
</dbReference>
<name>A0A8S3RLZ4_MYTED</name>
<proteinExistence type="predicted"/>
<keyword evidence="2" id="KW-0472">Membrane</keyword>
<dbReference type="AlphaFoldDB" id="A0A8S3RLZ4"/>
<evidence type="ECO:0000256" key="1">
    <source>
        <dbReference type="SAM" id="MobiDB-lite"/>
    </source>
</evidence>
<gene>
    <name evidence="3" type="ORF">MEDL_23291</name>
</gene>
<dbReference type="OrthoDB" id="6122373at2759"/>
<protein>
    <submittedName>
        <fullName evidence="3">Uncharacterized protein</fullName>
    </submittedName>
</protein>
<feature type="compositionally biased region" description="Basic and acidic residues" evidence="1">
    <location>
        <begin position="65"/>
        <end position="74"/>
    </location>
</feature>
<feature type="transmembrane region" description="Helical" evidence="2">
    <location>
        <begin position="181"/>
        <end position="204"/>
    </location>
</feature>
<evidence type="ECO:0000313" key="3">
    <source>
        <dbReference type="EMBL" id="CAG2209241.1"/>
    </source>
</evidence>
<evidence type="ECO:0000313" key="4">
    <source>
        <dbReference type="Proteomes" id="UP000683360"/>
    </source>
</evidence>